<dbReference type="InterPro" id="IPR035418">
    <property type="entry name" value="AraC-bd_2"/>
</dbReference>
<gene>
    <name evidence="5" type="ORF">EB235_31240</name>
</gene>
<proteinExistence type="predicted"/>
<dbReference type="InterPro" id="IPR020449">
    <property type="entry name" value="Tscrpt_reg_AraC-type_HTH"/>
</dbReference>
<dbReference type="GO" id="GO:0003700">
    <property type="term" value="F:DNA-binding transcription factor activity"/>
    <property type="evidence" value="ECO:0007669"/>
    <property type="project" value="InterPro"/>
</dbReference>
<protein>
    <submittedName>
        <fullName evidence="5">Helix-turn-helix domain-containing protein</fullName>
    </submittedName>
</protein>
<dbReference type="SUPFAM" id="SSF46689">
    <property type="entry name" value="Homeodomain-like"/>
    <property type="match status" value="1"/>
</dbReference>
<dbReference type="SMART" id="SM00342">
    <property type="entry name" value="HTH_ARAC"/>
    <property type="match status" value="1"/>
</dbReference>
<dbReference type="Pfam" id="PF14525">
    <property type="entry name" value="AraC_binding_2"/>
    <property type="match status" value="1"/>
</dbReference>
<dbReference type="Gene3D" id="1.10.10.60">
    <property type="entry name" value="Homeodomain-like"/>
    <property type="match status" value="1"/>
</dbReference>
<dbReference type="InterPro" id="IPR018060">
    <property type="entry name" value="HTH_AraC"/>
</dbReference>
<name>A0A6M7WXT4_RHILI</name>
<evidence type="ECO:0000256" key="3">
    <source>
        <dbReference type="ARBA" id="ARBA00023163"/>
    </source>
</evidence>
<evidence type="ECO:0000313" key="6">
    <source>
        <dbReference type="Proteomes" id="UP000503017"/>
    </source>
</evidence>
<keyword evidence="1" id="KW-0805">Transcription regulation</keyword>
<keyword evidence="3" id="KW-0804">Transcription</keyword>
<dbReference type="AlphaFoldDB" id="A0A6M7WXT4"/>
<keyword evidence="2" id="KW-0238">DNA-binding</keyword>
<feature type="domain" description="HTH araC/xylS-type" evidence="4">
    <location>
        <begin position="223"/>
        <end position="323"/>
    </location>
</feature>
<sequence length="355" mass="39156">MDSPTPQMRRAPNLLNLHIHAGDAREFELWRSAYAPLYEMDAESPTARSAFSAGLTSYNLANVVIIDGRSSAETLERNARTLARSNIDHISLTVRSQGGFGLDIEGRATEVHTGDICVLDMTRRSTLRSTDYKSLTLVLPRTLLEPHVADLDTLHGRILPRDSALNTMLAAHMRLLYAQAPALMLPDIHAAAQATAAMVAAFAGPSSDGRDMIAQISAGASLKACRKMIDANLHDPWMGPEFLCNKLGVSRAKLYRMFEPLGGVTLYIQRRRLMRAYRFTIDPAYAQERISAIAIRCGFGNVSVFNRAFRQAHGMSPTELRAASLSREMHDTELVGDRAFKTMDRWLRGEGVAAA</sequence>
<dbReference type="EMBL" id="CP033367">
    <property type="protein sequence ID" value="QKD05409.1"/>
    <property type="molecule type" value="Genomic_DNA"/>
</dbReference>
<dbReference type="Proteomes" id="UP000503017">
    <property type="component" value="Chromosome"/>
</dbReference>
<dbReference type="PRINTS" id="PR00032">
    <property type="entry name" value="HTHARAC"/>
</dbReference>
<dbReference type="PANTHER" id="PTHR46796:SF6">
    <property type="entry name" value="ARAC SUBFAMILY"/>
    <property type="match status" value="1"/>
</dbReference>
<evidence type="ECO:0000256" key="1">
    <source>
        <dbReference type="ARBA" id="ARBA00023015"/>
    </source>
</evidence>
<dbReference type="InterPro" id="IPR009057">
    <property type="entry name" value="Homeodomain-like_sf"/>
</dbReference>
<organism evidence="5 6">
    <name type="scientific">Mesorhizobium loti R88b</name>
    <dbReference type="NCBI Taxonomy" id="935548"/>
    <lineage>
        <taxon>Bacteria</taxon>
        <taxon>Pseudomonadati</taxon>
        <taxon>Pseudomonadota</taxon>
        <taxon>Alphaproteobacteria</taxon>
        <taxon>Hyphomicrobiales</taxon>
        <taxon>Phyllobacteriaceae</taxon>
        <taxon>Mesorhizobium</taxon>
    </lineage>
</organism>
<dbReference type="PANTHER" id="PTHR46796">
    <property type="entry name" value="HTH-TYPE TRANSCRIPTIONAL ACTIVATOR RHAS-RELATED"/>
    <property type="match status" value="1"/>
</dbReference>
<dbReference type="InterPro" id="IPR050204">
    <property type="entry name" value="AraC_XylS_family_regulators"/>
</dbReference>
<dbReference type="Pfam" id="PF12833">
    <property type="entry name" value="HTH_18"/>
    <property type="match status" value="1"/>
</dbReference>
<accession>A0A6M7WXT4</accession>
<dbReference type="PROSITE" id="PS01124">
    <property type="entry name" value="HTH_ARAC_FAMILY_2"/>
    <property type="match status" value="1"/>
</dbReference>
<evidence type="ECO:0000259" key="4">
    <source>
        <dbReference type="PROSITE" id="PS01124"/>
    </source>
</evidence>
<dbReference type="RefSeq" id="WP_027033638.1">
    <property type="nucleotide sequence ID" value="NZ_CP033367.1"/>
</dbReference>
<evidence type="ECO:0000256" key="2">
    <source>
        <dbReference type="ARBA" id="ARBA00023125"/>
    </source>
</evidence>
<dbReference type="GO" id="GO:0043565">
    <property type="term" value="F:sequence-specific DNA binding"/>
    <property type="evidence" value="ECO:0007669"/>
    <property type="project" value="InterPro"/>
</dbReference>
<evidence type="ECO:0000313" key="5">
    <source>
        <dbReference type="EMBL" id="QKD05409.1"/>
    </source>
</evidence>
<reference evidence="5 6" key="1">
    <citation type="submission" date="2018-10" db="EMBL/GenBank/DDBJ databases">
        <authorList>
            <person name="Perry B.J."/>
            <person name="Sullivan J.T."/>
            <person name="Murphy R.J.T."/>
            <person name="Ramsay J.P."/>
            <person name="Ronson C.W."/>
        </authorList>
    </citation>
    <scope>NUCLEOTIDE SEQUENCE [LARGE SCALE GENOMIC DNA]</scope>
    <source>
        <strain evidence="5 6">R88b</strain>
    </source>
</reference>